<dbReference type="PANTHER" id="PTHR22923:SF116">
    <property type="entry name" value="C1Q DOMAIN-CONTAINING PROTEIN"/>
    <property type="match status" value="1"/>
</dbReference>
<dbReference type="Proteomes" id="UP001519460">
    <property type="component" value="Unassembled WGS sequence"/>
</dbReference>
<comment type="caution">
    <text evidence="6">The sequence shown here is derived from an EMBL/GenBank/DDBJ whole genome shotgun (WGS) entry which is preliminary data.</text>
</comment>
<organism evidence="6 7">
    <name type="scientific">Batillaria attramentaria</name>
    <dbReference type="NCBI Taxonomy" id="370345"/>
    <lineage>
        <taxon>Eukaryota</taxon>
        <taxon>Metazoa</taxon>
        <taxon>Spiralia</taxon>
        <taxon>Lophotrochozoa</taxon>
        <taxon>Mollusca</taxon>
        <taxon>Gastropoda</taxon>
        <taxon>Caenogastropoda</taxon>
        <taxon>Sorbeoconcha</taxon>
        <taxon>Cerithioidea</taxon>
        <taxon>Batillariidae</taxon>
        <taxon>Batillaria</taxon>
    </lineage>
</organism>
<dbReference type="PANTHER" id="PTHR22923">
    <property type="entry name" value="CEREBELLIN-RELATED"/>
    <property type="match status" value="1"/>
</dbReference>
<evidence type="ECO:0000313" key="6">
    <source>
        <dbReference type="EMBL" id="KAK7499200.1"/>
    </source>
</evidence>
<dbReference type="SUPFAM" id="SSF49842">
    <property type="entry name" value="TNF-like"/>
    <property type="match status" value="2"/>
</dbReference>
<evidence type="ECO:0000313" key="7">
    <source>
        <dbReference type="Proteomes" id="UP001519460"/>
    </source>
</evidence>
<evidence type="ECO:0000256" key="2">
    <source>
        <dbReference type="ARBA" id="ARBA00022525"/>
    </source>
</evidence>
<dbReference type="Pfam" id="PF00386">
    <property type="entry name" value="C1q"/>
    <property type="match status" value="2"/>
</dbReference>
<feature type="domain" description="C1q" evidence="5">
    <location>
        <begin position="247"/>
        <end position="377"/>
    </location>
</feature>
<reference evidence="6 7" key="1">
    <citation type="journal article" date="2023" name="Sci. Data">
        <title>Genome assembly of the Korean intertidal mud-creeper Batillaria attramentaria.</title>
        <authorList>
            <person name="Patra A.K."/>
            <person name="Ho P.T."/>
            <person name="Jun S."/>
            <person name="Lee S.J."/>
            <person name="Kim Y."/>
            <person name="Won Y.J."/>
        </authorList>
    </citation>
    <scope>NUCLEOTIDE SEQUENCE [LARGE SCALE GENOMIC DNA]</scope>
    <source>
        <strain evidence="6">Wonlab-2016</strain>
    </source>
</reference>
<comment type="subcellular location">
    <subcellularLocation>
        <location evidence="1">Secreted</location>
    </subcellularLocation>
</comment>
<keyword evidence="2" id="KW-0964">Secreted</keyword>
<dbReference type="InterPro" id="IPR050822">
    <property type="entry name" value="Cerebellin_Synaptic_Org"/>
</dbReference>
<accession>A0ABD0LIK7</accession>
<name>A0ABD0LIK7_9CAEN</name>
<dbReference type="EMBL" id="JACVVK020000045">
    <property type="protein sequence ID" value="KAK7499200.1"/>
    <property type="molecule type" value="Genomic_DNA"/>
</dbReference>
<evidence type="ECO:0000256" key="4">
    <source>
        <dbReference type="SAM" id="Coils"/>
    </source>
</evidence>
<evidence type="ECO:0000259" key="5">
    <source>
        <dbReference type="PROSITE" id="PS50871"/>
    </source>
</evidence>
<dbReference type="AlphaFoldDB" id="A0ABD0LIK7"/>
<feature type="coiled-coil region" evidence="4">
    <location>
        <begin position="7"/>
        <end position="48"/>
    </location>
</feature>
<dbReference type="InterPro" id="IPR008983">
    <property type="entry name" value="Tumour_necrosis_fac-like_dom"/>
</dbReference>
<evidence type="ECO:0000256" key="3">
    <source>
        <dbReference type="ARBA" id="ARBA00022729"/>
    </source>
</evidence>
<dbReference type="PRINTS" id="PR00007">
    <property type="entry name" value="COMPLEMNTC1Q"/>
</dbReference>
<dbReference type="SMART" id="SM00110">
    <property type="entry name" value="C1Q"/>
    <property type="match status" value="1"/>
</dbReference>
<keyword evidence="3" id="KW-0732">Signal</keyword>
<proteinExistence type="predicted"/>
<dbReference type="GO" id="GO:0005576">
    <property type="term" value="C:extracellular region"/>
    <property type="evidence" value="ECO:0007669"/>
    <property type="project" value="UniProtKB-SubCell"/>
</dbReference>
<sequence>MNVTYQLNQYHRDNMNLTDQLNQYHRDNMNLTDQLNQYHRDNMNLTDQLNQYHRHNMNLTDHVQRLETRLNQYHDSATRRVSFQAFLGSNSTFPYTHRMILNNVTGNDGGAYSPTTGEFTVPVDGTYVFLVSTGASDDDGVGVYLMVDSTDVCFTHTPPETDSGVLTVTQSRVAVQDHVTGTWHVQLTCGLFTDLGEPPVDVVWKYHKDNMNLPDQPSQYQQPVIGIKNLTDYVQRLETRLNQYHDSATRRVSFQARFKAGTVVDVGQHVILDDVIGNDGGAYSPTSGEFTVPVDGTYVFMVSTGAYADTGVGLYLMVNSTNVCFTYSSYAGHMQMSTCHTAQHLTKGQRVWLKSNSIAGHFGWYTYFSGFLAIPDQ</sequence>
<evidence type="ECO:0000256" key="1">
    <source>
        <dbReference type="ARBA" id="ARBA00004613"/>
    </source>
</evidence>
<protein>
    <recommendedName>
        <fullName evidence="5">C1q domain-containing protein</fullName>
    </recommendedName>
</protein>
<keyword evidence="7" id="KW-1185">Reference proteome</keyword>
<dbReference type="PROSITE" id="PS50871">
    <property type="entry name" value="C1Q"/>
    <property type="match status" value="1"/>
</dbReference>
<keyword evidence="4" id="KW-0175">Coiled coil</keyword>
<dbReference type="Gene3D" id="2.60.120.40">
    <property type="match status" value="2"/>
</dbReference>
<gene>
    <name evidence="6" type="ORF">BaRGS_00009460</name>
</gene>
<dbReference type="InterPro" id="IPR001073">
    <property type="entry name" value="C1q_dom"/>
</dbReference>